<comment type="caution">
    <text evidence="5">The sequence shown here is derived from an EMBL/GenBank/DDBJ whole genome shotgun (WGS) entry which is preliminary data.</text>
</comment>
<dbReference type="PANTHER" id="PTHR45689:SF5">
    <property type="entry name" value="I[[H]] CHANNEL, ISOFORM E"/>
    <property type="match status" value="1"/>
</dbReference>
<sequence>MTTEEPDDGSEMPAGVSTMEQEVDDEEEGPGEEEGEGEGEEFPKESGRKTSLGGERRLSIGEIGLRPIDGEACSSRSGMPGFFSRQKGTVFPSDIESSGSGRKIRFSTAQKDISPDKGSSWRMTAREAFRIIDENGDGFLQKEEVVRAIEMMVEYGEMRLDGQTPLEMAEKMMDEVDVDGDGQIDMDEFTDMMKKTSTSLGSPSDMSSYNHRMVMSLIRCFSCTDTTLLTPLLHWPLIKNYQSQLAKNVLIAHQKKIENSVIGSDMWLVHPLSNFHATWDIIVSLLILLTVITMPLSLGWEELNEYFFAMNLAVDFVFLFDVCKNFCTGYIDENEAIVMNARMVRKNYVTGFFVTDFCSSIPLDLILRWAGVDSVDGTVTGTKQSLKMLKLLRMAKLFRLLRINRLFLHIKRVMLLVEETLQIRISDGFTKLMRLGVGALVLAHWIGCFVRTMSVHLAAPRFSLATVILTSYLCNMICPYAQNFLLVRLHDFPSDSWVVYSGLDQVGPFKQWSWSFFKALAQMIMIGFETPPFTNVSCDALTDWCTLEYWITLGCLYLGAIFYSLLISSVSSILHSGESKDEL</sequence>
<dbReference type="GO" id="GO:0098855">
    <property type="term" value="C:HCN channel complex"/>
    <property type="evidence" value="ECO:0007669"/>
    <property type="project" value="TreeGrafter"/>
</dbReference>
<dbReference type="GO" id="GO:0005509">
    <property type="term" value="F:calcium ion binding"/>
    <property type="evidence" value="ECO:0007669"/>
    <property type="project" value="InterPro"/>
</dbReference>
<dbReference type="Gene3D" id="1.10.238.10">
    <property type="entry name" value="EF-hand"/>
    <property type="match status" value="1"/>
</dbReference>
<evidence type="ECO:0000313" key="5">
    <source>
        <dbReference type="EMBL" id="EJK74589.1"/>
    </source>
</evidence>
<evidence type="ECO:0000313" key="6">
    <source>
        <dbReference type="Proteomes" id="UP000266841"/>
    </source>
</evidence>
<proteinExistence type="predicted"/>
<keyword evidence="3" id="KW-0472">Membrane</keyword>
<dbReference type="PANTHER" id="PTHR45689">
    <property type="entry name" value="I[[H]] CHANNEL, ISOFORM E"/>
    <property type="match status" value="1"/>
</dbReference>
<dbReference type="GO" id="GO:0003254">
    <property type="term" value="P:regulation of membrane depolarization"/>
    <property type="evidence" value="ECO:0007669"/>
    <property type="project" value="TreeGrafter"/>
</dbReference>
<dbReference type="OrthoDB" id="421226at2759"/>
<evidence type="ECO:0000256" key="2">
    <source>
        <dbReference type="SAM" id="MobiDB-lite"/>
    </source>
</evidence>
<accession>K0TBT4</accession>
<dbReference type="PROSITE" id="PS00018">
    <property type="entry name" value="EF_HAND_1"/>
    <property type="match status" value="2"/>
</dbReference>
<keyword evidence="3" id="KW-1133">Transmembrane helix</keyword>
<feature type="compositionally biased region" description="Acidic residues" evidence="2">
    <location>
        <begin position="21"/>
        <end position="40"/>
    </location>
</feature>
<dbReference type="Gene3D" id="1.10.287.70">
    <property type="match status" value="1"/>
</dbReference>
<feature type="region of interest" description="Disordered" evidence="2">
    <location>
        <begin position="1"/>
        <end position="57"/>
    </location>
</feature>
<feature type="transmembrane region" description="Helical" evidence="3">
    <location>
        <begin position="462"/>
        <end position="482"/>
    </location>
</feature>
<dbReference type="InterPro" id="IPR051413">
    <property type="entry name" value="K/Na_HCN_channel"/>
</dbReference>
<dbReference type="Pfam" id="PF13499">
    <property type="entry name" value="EF-hand_7"/>
    <property type="match status" value="1"/>
</dbReference>
<evidence type="ECO:0000256" key="3">
    <source>
        <dbReference type="SAM" id="Phobius"/>
    </source>
</evidence>
<feature type="transmembrane region" description="Helical" evidence="3">
    <location>
        <begin position="432"/>
        <end position="450"/>
    </location>
</feature>
<dbReference type="SMART" id="SM00054">
    <property type="entry name" value="EFh"/>
    <property type="match status" value="2"/>
</dbReference>
<feature type="domain" description="EF-hand" evidence="4">
    <location>
        <begin position="120"/>
        <end position="155"/>
    </location>
</feature>
<keyword evidence="6" id="KW-1185">Reference proteome</keyword>
<dbReference type="Proteomes" id="UP000266841">
    <property type="component" value="Unassembled WGS sequence"/>
</dbReference>
<dbReference type="SUPFAM" id="SSF81324">
    <property type="entry name" value="Voltage-gated potassium channels"/>
    <property type="match status" value="1"/>
</dbReference>
<dbReference type="EMBL" id="AGNL01003522">
    <property type="protein sequence ID" value="EJK74589.1"/>
    <property type="molecule type" value="Genomic_DNA"/>
</dbReference>
<feature type="domain" description="EF-hand" evidence="4">
    <location>
        <begin position="164"/>
        <end position="199"/>
    </location>
</feature>
<dbReference type="InterPro" id="IPR011992">
    <property type="entry name" value="EF-hand-dom_pair"/>
</dbReference>
<evidence type="ECO:0000259" key="4">
    <source>
        <dbReference type="PROSITE" id="PS50222"/>
    </source>
</evidence>
<keyword evidence="3" id="KW-0812">Transmembrane</keyword>
<dbReference type="CDD" id="cd00051">
    <property type="entry name" value="EFh"/>
    <property type="match status" value="1"/>
</dbReference>
<gene>
    <name evidence="5" type="ORF">THAOC_03723</name>
</gene>
<dbReference type="InterPro" id="IPR002048">
    <property type="entry name" value="EF_hand_dom"/>
</dbReference>
<dbReference type="GO" id="GO:0005249">
    <property type="term" value="F:voltage-gated potassium channel activity"/>
    <property type="evidence" value="ECO:0007669"/>
    <property type="project" value="TreeGrafter"/>
</dbReference>
<reference evidence="5 6" key="1">
    <citation type="journal article" date="2012" name="Genome Biol.">
        <title>Genome and low-iron response of an oceanic diatom adapted to chronic iron limitation.</title>
        <authorList>
            <person name="Lommer M."/>
            <person name="Specht M."/>
            <person name="Roy A.S."/>
            <person name="Kraemer L."/>
            <person name="Andreson R."/>
            <person name="Gutowska M.A."/>
            <person name="Wolf J."/>
            <person name="Bergner S.V."/>
            <person name="Schilhabel M.B."/>
            <person name="Klostermeier U.C."/>
            <person name="Beiko R.G."/>
            <person name="Rosenstiel P."/>
            <person name="Hippler M."/>
            <person name="Laroche J."/>
        </authorList>
    </citation>
    <scope>NUCLEOTIDE SEQUENCE [LARGE SCALE GENOMIC DNA]</scope>
    <source>
        <strain evidence="5 6">CCMP1005</strain>
    </source>
</reference>
<dbReference type="GO" id="GO:0035725">
    <property type="term" value="P:sodium ion transmembrane transport"/>
    <property type="evidence" value="ECO:0007669"/>
    <property type="project" value="TreeGrafter"/>
</dbReference>
<dbReference type="InterPro" id="IPR018247">
    <property type="entry name" value="EF_Hand_1_Ca_BS"/>
</dbReference>
<feature type="transmembrane region" description="Helical" evidence="3">
    <location>
        <begin position="549"/>
        <end position="574"/>
    </location>
</feature>
<feature type="compositionally biased region" description="Acidic residues" evidence="2">
    <location>
        <begin position="1"/>
        <end position="10"/>
    </location>
</feature>
<protein>
    <recommendedName>
        <fullName evidence="4">EF-hand domain-containing protein</fullName>
    </recommendedName>
</protein>
<evidence type="ECO:0000256" key="1">
    <source>
        <dbReference type="ARBA" id="ARBA00022837"/>
    </source>
</evidence>
<feature type="transmembrane region" description="Helical" evidence="3">
    <location>
        <begin position="281"/>
        <end position="300"/>
    </location>
</feature>
<dbReference type="AlphaFoldDB" id="K0TBT4"/>
<keyword evidence="1" id="KW-0106">Calcium</keyword>
<organism evidence="5 6">
    <name type="scientific">Thalassiosira oceanica</name>
    <name type="common">Marine diatom</name>
    <dbReference type="NCBI Taxonomy" id="159749"/>
    <lineage>
        <taxon>Eukaryota</taxon>
        <taxon>Sar</taxon>
        <taxon>Stramenopiles</taxon>
        <taxon>Ochrophyta</taxon>
        <taxon>Bacillariophyta</taxon>
        <taxon>Coscinodiscophyceae</taxon>
        <taxon>Thalassiosirophycidae</taxon>
        <taxon>Thalassiosirales</taxon>
        <taxon>Thalassiosiraceae</taxon>
        <taxon>Thalassiosira</taxon>
    </lineage>
</organism>
<dbReference type="eggNOG" id="KOG0498">
    <property type="taxonomic scope" value="Eukaryota"/>
</dbReference>
<name>K0TBT4_THAOC</name>
<feature type="compositionally biased region" description="Basic and acidic residues" evidence="2">
    <location>
        <begin position="41"/>
        <end position="57"/>
    </location>
</feature>
<dbReference type="PROSITE" id="PS50222">
    <property type="entry name" value="EF_HAND_2"/>
    <property type="match status" value="2"/>
</dbReference>
<dbReference type="SUPFAM" id="SSF47473">
    <property type="entry name" value="EF-hand"/>
    <property type="match status" value="1"/>
</dbReference>